<feature type="signal peptide" evidence="1">
    <location>
        <begin position="1"/>
        <end position="27"/>
    </location>
</feature>
<gene>
    <name evidence="2" type="ORF">ORQ98_23090</name>
</gene>
<comment type="caution">
    <text evidence="2">The sequence shown here is derived from an EMBL/GenBank/DDBJ whole genome shotgun (WGS) entry which is preliminary data.</text>
</comment>
<evidence type="ECO:0000313" key="2">
    <source>
        <dbReference type="EMBL" id="MDE1464852.1"/>
    </source>
</evidence>
<feature type="chain" id="PRO_5045604362" evidence="1">
    <location>
        <begin position="28"/>
        <end position="135"/>
    </location>
</feature>
<proteinExistence type="predicted"/>
<protein>
    <submittedName>
        <fullName evidence="2">DUF5329 family protein</fullName>
    </submittedName>
</protein>
<evidence type="ECO:0000313" key="3">
    <source>
        <dbReference type="Proteomes" id="UP001528823"/>
    </source>
</evidence>
<sequence length="135" mass="15513">MFNLVNKLLLMTTLFSLTIPTFSNSQADISNTKSQTLGLEQEEEVAHLLEFVRNSACTMMRNGASHSSLEAAQHILNKYDYFKEDIQTTERFIQLAASRSTLTGKDYQVQCNNQPPVTSRDWLMTELQNFRSHQY</sequence>
<name>A0ABT5UEW4_9GAMM</name>
<reference evidence="2 3" key="1">
    <citation type="submission" date="2022-11" db="EMBL/GenBank/DDBJ databases">
        <title>Spartinivicinus poritis sp. nov., isolated from scleractinian coral Porites lutea.</title>
        <authorList>
            <person name="Zhang G."/>
            <person name="Cai L."/>
            <person name="Wei Q."/>
        </authorList>
    </citation>
    <scope>NUCLEOTIDE SEQUENCE [LARGE SCALE GENOMIC DNA]</scope>
    <source>
        <strain evidence="2 3">A2-2</strain>
    </source>
</reference>
<dbReference type="RefSeq" id="WP_274691160.1">
    <property type="nucleotide sequence ID" value="NZ_JAPMOU010000044.1"/>
</dbReference>
<organism evidence="2 3">
    <name type="scientific">Spartinivicinus poritis</name>
    <dbReference type="NCBI Taxonomy" id="2994640"/>
    <lineage>
        <taxon>Bacteria</taxon>
        <taxon>Pseudomonadati</taxon>
        <taxon>Pseudomonadota</taxon>
        <taxon>Gammaproteobacteria</taxon>
        <taxon>Oceanospirillales</taxon>
        <taxon>Zooshikellaceae</taxon>
        <taxon>Spartinivicinus</taxon>
    </lineage>
</organism>
<dbReference type="Pfam" id="PF17263">
    <property type="entry name" value="DUF5329"/>
    <property type="match status" value="1"/>
</dbReference>
<keyword evidence="3" id="KW-1185">Reference proteome</keyword>
<dbReference type="Proteomes" id="UP001528823">
    <property type="component" value="Unassembled WGS sequence"/>
</dbReference>
<dbReference type="EMBL" id="JAPMOU010000044">
    <property type="protein sequence ID" value="MDE1464852.1"/>
    <property type="molecule type" value="Genomic_DNA"/>
</dbReference>
<evidence type="ECO:0000256" key="1">
    <source>
        <dbReference type="SAM" id="SignalP"/>
    </source>
</evidence>
<dbReference type="InterPro" id="IPR035242">
    <property type="entry name" value="DUF5329"/>
</dbReference>
<keyword evidence="1" id="KW-0732">Signal</keyword>
<accession>A0ABT5UEW4</accession>